<dbReference type="InterPro" id="IPR033247">
    <property type="entry name" value="Transketolase_fam"/>
</dbReference>
<dbReference type="InterPro" id="IPR009014">
    <property type="entry name" value="Transketo_C/PFOR_II"/>
</dbReference>
<dbReference type="EMBL" id="LAYJ01000088">
    <property type="protein sequence ID" value="KKI50998.1"/>
    <property type="molecule type" value="Genomic_DNA"/>
</dbReference>
<dbReference type="FunFam" id="3.40.50.970:FF:000045">
    <property type="entry name" value="Transketolase"/>
    <property type="match status" value="1"/>
</dbReference>
<evidence type="ECO:0000256" key="6">
    <source>
        <dbReference type="ARBA" id="ARBA00011738"/>
    </source>
</evidence>
<dbReference type="PANTHER" id="PTHR43522">
    <property type="entry name" value="TRANSKETOLASE"/>
    <property type="match status" value="1"/>
</dbReference>
<comment type="function">
    <text evidence="4 20">Catalyzes the transfer of a two-carbon ketol group from a ketose donor to an aldose acceptor, via a covalent intermediate with the cofactor thiamine pyrophosphate.</text>
</comment>
<dbReference type="GO" id="GO:0004802">
    <property type="term" value="F:transketolase activity"/>
    <property type="evidence" value="ECO:0007669"/>
    <property type="project" value="UniProtKB-UniRule"/>
</dbReference>
<evidence type="ECO:0000256" key="16">
    <source>
        <dbReference type="PIRSR" id="PIRSR605478-2"/>
    </source>
</evidence>
<evidence type="ECO:0000256" key="4">
    <source>
        <dbReference type="ARBA" id="ARBA00002931"/>
    </source>
</evidence>
<feature type="binding site" evidence="18">
    <location>
        <position position="188"/>
    </location>
    <ligand>
        <name>Mg(2+)</name>
        <dbReference type="ChEBI" id="CHEBI:18420"/>
    </ligand>
</feature>
<dbReference type="GO" id="GO:0006098">
    <property type="term" value="P:pentose-phosphate shunt"/>
    <property type="evidence" value="ECO:0007669"/>
    <property type="project" value="TreeGrafter"/>
</dbReference>
<evidence type="ECO:0000256" key="10">
    <source>
        <dbReference type="ARBA" id="ARBA00022837"/>
    </source>
</evidence>
<dbReference type="Proteomes" id="UP000034076">
    <property type="component" value="Unassembled WGS sequence"/>
</dbReference>
<feature type="binding site" evidence="17">
    <location>
        <position position="157"/>
    </location>
    <ligand>
        <name>thiamine diphosphate</name>
        <dbReference type="ChEBI" id="CHEBI:58937"/>
    </ligand>
</feature>
<dbReference type="PATRIC" id="fig|270498.16.peg.825"/>
<dbReference type="STRING" id="270498.CHK_1385"/>
<dbReference type="GO" id="GO:0005829">
    <property type="term" value="C:cytosol"/>
    <property type="evidence" value="ECO:0007669"/>
    <property type="project" value="TreeGrafter"/>
</dbReference>
<dbReference type="Pfam" id="PF00456">
    <property type="entry name" value="Transketolase_N"/>
    <property type="match status" value="1"/>
</dbReference>
<name>A0A0M2NFR9_9FIRM</name>
<feature type="site" description="Important for catalytic activity" evidence="19">
    <location>
        <position position="263"/>
    </location>
</feature>
<evidence type="ECO:0000256" key="12">
    <source>
        <dbReference type="ARBA" id="ARBA00023052"/>
    </source>
</evidence>
<evidence type="ECO:0000256" key="1">
    <source>
        <dbReference type="ARBA" id="ARBA00001913"/>
    </source>
</evidence>
<dbReference type="FunFam" id="3.40.50.970:FF:000004">
    <property type="entry name" value="Transketolase"/>
    <property type="match status" value="1"/>
</dbReference>
<dbReference type="RefSeq" id="WP_046443269.1">
    <property type="nucleotide sequence ID" value="NZ_LAYJ01000088.1"/>
</dbReference>
<feature type="binding site" evidence="16">
    <location>
        <position position="263"/>
    </location>
    <ligand>
        <name>substrate</name>
    </ligand>
</feature>
<evidence type="ECO:0000259" key="21">
    <source>
        <dbReference type="SMART" id="SM00861"/>
    </source>
</evidence>
<evidence type="ECO:0000256" key="20">
    <source>
        <dbReference type="RuleBase" id="RU004996"/>
    </source>
</evidence>
<comment type="cofactor">
    <cofactor evidence="1">
        <name>Ca(2+)</name>
        <dbReference type="ChEBI" id="CHEBI:29108"/>
    </cofactor>
</comment>
<accession>A0A0M2NFR9</accession>
<comment type="cofactor">
    <cofactor evidence="2">
        <name>Mn(2+)</name>
        <dbReference type="ChEBI" id="CHEBI:29035"/>
    </cofactor>
</comment>
<dbReference type="FunFam" id="3.40.50.920:FF:000003">
    <property type="entry name" value="Transketolase"/>
    <property type="match status" value="1"/>
</dbReference>
<dbReference type="InterPro" id="IPR005474">
    <property type="entry name" value="Transketolase_N"/>
</dbReference>
<feature type="binding site" evidence="16">
    <location>
        <position position="27"/>
    </location>
    <ligand>
        <name>substrate</name>
    </ligand>
</feature>
<dbReference type="SUPFAM" id="SSF52922">
    <property type="entry name" value="TK C-terminal domain-like"/>
    <property type="match status" value="1"/>
</dbReference>
<gene>
    <name evidence="22" type="ORF">CHK_1385</name>
</gene>
<evidence type="ECO:0000256" key="18">
    <source>
        <dbReference type="PIRSR" id="PIRSR605478-4"/>
    </source>
</evidence>
<evidence type="ECO:0000256" key="15">
    <source>
        <dbReference type="PIRSR" id="PIRSR605478-1"/>
    </source>
</evidence>
<evidence type="ECO:0000256" key="17">
    <source>
        <dbReference type="PIRSR" id="PIRSR605478-3"/>
    </source>
</evidence>
<feature type="binding site" evidence="16">
    <location>
        <position position="460"/>
    </location>
    <ligand>
        <name>substrate</name>
    </ligand>
</feature>
<evidence type="ECO:0000256" key="5">
    <source>
        <dbReference type="ARBA" id="ARBA00007131"/>
    </source>
</evidence>
<dbReference type="InterPro" id="IPR005478">
    <property type="entry name" value="Transketolase_bac-like"/>
</dbReference>
<feature type="binding site" evidence="17">
    <location>
        <begin position="115"/>
        <end position="117"/>
    </location>
    <ligand>
        <name>thiamine diphosphate</name>
        <dbReference type="ChEBI" id="CHEBI:58937"/>
    </ligand>
</feature>
<keyword evidence="11 18" id="KW-0460">Magnesium</keyword>
<evidence type="ECO:0000256" key="3">
    <source>
        <dbReference type="ARBA" id="ARBA00001941"/>
    </source>
</evidence>
<feature type="active site" description="Proton donor" evidence="15">
    <location>
        <position position="410"/>
    </location>
</feature>
<dbReference type="Pfam" id="PF22613">
    <property type="entry name" value="Transketolase_C_1"/>
    <property type="match status" value="1"/>
</dbReference>
<keyword evidence="10 20" id="KW-0106">Calcium</keyword>
<dbReference type="NCBIfam" id="TIGR00232">
    <property type="entry name" value="tktlase_bact"/>
    <property type="match status" value="1"/>
</dbReference>
<dbReference type="InterPro" id="IPR020826">
    <property type="entry name" value="Transketolase_BS"/>
</dbReference>
<comment type="subunit">
    <text evidence="6 20">Homodimer.</text>
</comment>
<dbReference type="InterPro" id="IPR005475">
    <property type="entry name" value="Transketolase-like_Pyr-bd"/>
</dbReference>
<evidence type="ECO:0000256" key="7">
    <source>
        <dbReference type="ARBA" id="ARBA00013152"/>
    </source>
</evidence>
<feature type="binding site" evidence="17">
    <location>
        <position position="186"/>
    </location>
    <ligand>
        <name>thiamine diphosphate</name>
        <dbReference type="ChEBI" id="CHEBI:58937"/>
    </ligand>
</feature>
<comment type="cofactor">
    <cofactor evidence="18">
        <name>Mg(2+)</name>
        <dbReference type="ChEBI" id="CHEBI:18420"/>
    </cofactor>
    <text evidence="18">Binds 1 Mg(2+) ion per subunit. Can also utilize other divalent metal cations, such as Ca(2+), Mn(2+) and Co(2+).</text>
</comment>
<feature type="binding site" evidence="16">
    <location>
        <position position="518"/>
    </location>
    <ligand>
        <name>substrate</name>
    </ligand>
</feature>
<dbReference type="CDD" id="cd07033">
    <property type="entry name" value="TPP_PYR_DXS_TK_like"/>
    <property type="match status" value="1"/>
</dbReference>
<evidence type="ECO:0000313" key="23">
    <source>
        <dbReference type="Proteomes" id="UP000034076"/>
    </source>
</evidence>
<feature type="binding site" evidence="17">
    <location>
        <position position="263"/>
    </location>
    <ligand>
        <name>thiamine diphosphate</name>
        <dbReference type="ChEBI" id="CHEBI:58937"/>
    </ligand>
</feature>
<evidence type="ECO:0000256" key="13">
    <source>
        <dbReference type="ARBA" id="ARBA00049473"/>
    </source>
</evidence>
<dbReference type="SUPFAM" id="SSF52518">
    <property type="entry name" value="Thiamin diphosphate-binding fold (THDP-binding)"/>
    <property type="match status" value="2"/>
</dbReference>
<comment type="similarity">
    <text evidence="5 20">Belongs to the transketolase family.</text>
</comment>
<evidence type="ECO:0000256" key="2">
    <source>
        <dbReference type="ARBA" id="ARBA00001936"/>
    </source>
</evidence>
<evidence type="ECO:0000256" key="8">
    <source>
        <dbReference type="ARBA" id="ARBA00022679"/>
    </source>
</evidence>
<evidence type="ECO:0000256" key="11">
    <source>
        <dbReference type="ARBA" id="ARBA00022842"/>
    </source>
</evidence>
<dbReference type="Gene3D" id="3.40.50.920">
    <property type="match status" value="1"/>
</dbReference>
<comment type="cofactor">
    <cofactor evidence="3">
        <name>Co(2+)</name>
        <dbReference type="ChEBI" id="CHEBI:48828"/>
    </cofactor>
</comment>
<dbReference type="EC" id="2.2.1.1" evidence="7 14"/>
<sequence length="660" mass="71955">MSKVDKLAINTIRVLSAEAIQKANSGHPGLPIGSAPMAYTLWSKYLKHNPKNPKWDNRDRFILSAGHASMLEYSLLHMFGYKVSMEDIKNFRQWDSITPGHPEHGLTEGVEATSGPLGQGIAMSVGFAMAEAHLAAQFNKPGYNVVDHYTYALTGDGCLQEGVSGEASSLAGTLKLGKLIVLYDKNDITIEGSIDTAFDEDVKKRYKAYGWQVLEVEDGNEDIKSIEQAIEEAKAEKEKPSLIIVKTQIAYGCPAKQGSASSHGSPLGQENIDAMKKCLGWDHAEPFFVPEEVKKHIAELQEVYSAEEAQWNELFSKYSKEYPELAKQYKEYMEPVPASVFDDDFYQFEDKPMATRDTSNMIINRLAAKLPNLMGGSADLGPANKSQMKDREFFSPENRKGTNVHFGIREFAMAAICNGMALHGGIVPYCATFLVFSDYMKGAIRMSALMKLPVTYVLSHDSIGVGEDGATHEPIEHLAALRATPGVYTWRPADGHETAAAYQSAMSVNAPSAIALSRQNLPLFKETGKGALKGGYILKDGGANPDVILIATGSEVELAMNAAEELGKENISARVVSMPCVELFEEQDAAYRESVLPRSIRARVAVEAATSFGWAKFVGLDGGYVTIDHFGASAPAGVLFEKFGFTTKAVVDKAKEVLGK</sequence>
<feature type="binding site" evidence="17">
    <location>
        <position position="67"/>
    </location>
    <ligand>
        <name>thiamine diphosphate</name>
        <dbReference type="ChEBI" id="CHEBI:58937"/>
    </ligand>
</feature>
<dbReference type="OrthoDB" id="8732661at2"/>
<dbReference type="PROSITE" id="PS00801">
    <property type="entry name" value="TRANSKETOLASE_1"/>
    <property type="match status" value="1"/>
</dbReference>
<dbReference type="CDD" id="cd02012">
    <property type="entry name" value="TPP_TK"/>
    <property type="match status" value="1"/>
</dbReference>
<dbReference type="Pfam" id="PF02779">
    <property type="entry name" value="Transket_pyr"/>
    <property type="match status" value="1"/>
</dbReference>
<dbReference type="PANTHER" id="PTHR43522:SF2">
    <property type="entry name" value="TRANSKETOLASE 1-RELATED"/>
    <property type="match status" value="1"/>
</dbReference>
<reference evidence="22 23" key="1">
    <citation type="submission" date="2015-04" db="EMBL/GenBank/DDBJ databases">
        <title>Draft genome sequence of bacteremic isolate Catabacter hongkongensis type strain HKU16T.</title>
        <authorList>
            <person name="Lau S.K."/>
            <person name="Teng J.L."/>
            <person name="Huang Y."/>
            <person name="Curreem S.O."/>
            <person name="Tsui S.K."/>
            <person name="Woo P.C."/>
        </authorList>
    </citation>
    <scope>NUCLEOTIDE SEQUENCE [LARGE SCALE GENOMIC DNA]</scope>
    <source>
        <strain evidence="22 23">HKU16</strain>
    </source>
</reference>
<dbReference type="InterPro" id="IPR055152">
    <property type="entry name" value="Transketolase-like_C_2"/>
</dbReference>
<comment type="cofactor">
    <cofactor evidence="17">
        <name>thiamine diphosphate</name>
        <dbReference type="ChEBI" id="CHEBI:58937"/>
    </cofactor>
    <text evidence="17">Binds 1 thiamine pyrophosphate per subunit. During the reaction, the substrate forms a covalent intermediate with the cofactor.</text>
</comment>
<dbReference type="InterPro" id="IPR049557">
    <property type="entry name" value="Transketolase_CS"/>
</dbReference>
<feature type="binding site" evidence="18">
    <location>
        <position position="156"/>
    </location>
    <ligand>
        <name>Mg(2+)</name>
        <dbReference type="ChEBI" id="CHEBI:18420"/>
    </ligand>
</feature>
<dbReference type="InterPro" id="IPR029061">
    <property type="entry name" value="THDP-binding"/>
</dbReference>
<proteinExistence type="inferred from homology"/>
<feature type="site" description="Important for catalytic activity" evidence="19">
    <location>
        <position position="27"/>
    </location>
</feature>
<dbReference type="GO" id="GO:0046872">
    <property type="term" value="F:metal ion binding"/>
    <property type="evidence" value="ECO:0007669"/>
    <property type="project" value="UniProtKB-KW"/>
</dbReference>
<keyword evidence="8 20" id="KW-0808">Transferase</keyword>
<comment type="catalytic activity">
    <reaction evidence="13 20">
        <text>D-sedoheptulose 7-phosphate + D-glyceraldehyde 3-phosphate = aldehydo-D-ribose 5-phosphate + D-xylulose 5-phosphate</text>
        <dbReference type="Rhea" id="RHEA:10508"/>
        <dbReference type="ChEBI" id="CHEBI:57483"/>
        <dbReference type="ChEBI" id="CHEBI:57737"/>
        <dbReference type="ChEBI" id="CHEBI:58273"/>
        <dbReference type="ChEBI" id="CHEBI:59776"/>
        <dbReference type="EC" id="2.2.1.1"/>
    </reaction>
</comment>
<feature type="binding site" evidence="18">
    <location>
        <position position="186"/>
    </location>
    <ligand>
        <name>Mg(2+)</name>
        <dbReference type="ChEBI" id="CHEBI:18420"/>
    </ligand>
</feature>
<feature type="binding site" evidence="16">
    <location>
        <position position="472"/>
    </location>
    <ligand>
        <name>substrate</name>
    </ligand>
</feature>
<comment type="cofactor">
    <cofactor evidence="20">
        <name>Mg(2+)</name>
        <dbReference type="ChEBI" id="CHEBI:18420"/>
    </cofactor>
    <cofactor evidence="20">
        <name>Ca(2+)</name>
        <dbReference type="ChEBI" id="CHEBI:29108"/>
    </cofactor>
    <cofactor evidence="20">
        <name>Mn(2+)</name>
        <dbReference type="ChEBI" id="CHEBI:29035"/>
    </cofactor>
    <cofactor evidence="20">
        <name>Co(2+)</name>
        <dbReference type="ChEBI" id="CHEBI:48828"/>
    </cofactor>
    <text evidence="20">Binds 1 Mg(2+) ion per subunit. Can also utilize other divalent metal cations, such as Ca(2+), Mn(2+) and Co(2+).</text>
</comment>
<feature type="binding site" evidence="16">
    <location>
        <position position="356"/>
    </location>
    <ligand>
        <name>substrate</name>
    </ligand>
</feature>
<feature type="binding site" evidence="17">
    <location>
        <position position="436"/>
    </location>
    <ligand>
        <name>thiamine diphosphate</name>
        <dbReference type="ChEBI" id="CHEBI:58937"/>
    </ligand>
</feature>
<organism evidence="22 23">
    <name type="scientific">Christensenella hongkongensis</name>
    <dbReference type="NCBI Taxonomy" id="270498"/>
    <lineage>
        <taxon>Bacteria</taxon>
        <taxon>Bacillati</taxon>
        <taxon>Bacillota</taxon>
        <taxon>Clostridia</taxon>
        <taxon>Christensenellales</taxon>
        <taxon>Christensenellaceae</taxon>
        <taxon>Christensenella</taxon>
    </lineage>
</organism>
<feature type="binding site" evidence="16">
    <location>
        <position position="468"/>
    </location>
    <ligand>
        <name>substrate</name>
    </ligand>
</feature>
<dbReference type="SMART" id="SM00861">
    <property type="entry name" value="Transket_pyr"/>
    <property type="match status" value="1"/>
</dbReference>
<dbReference type="PROSITE" id="PS00802">
    <property type="entry name" value="TRANSKETOLASE_2"/>
    <property type="match status" value="1"/>
</dbReference>
<keyword evidence="23" id="KW-1185">Reference proteome</keyword>
<evidence type="ECO:0000313" key="22">
    <source>
        <dbReference type="EMBL" id="KKI50998.1"/>
    </source>
</evidence>
<dbReference type="AlphaFoldDB" id="A0A0M2NFR9"/>
<keyword evidence="12 17" id="KW-0786">Thiamine pyrophosphate</keyword>
<comment type="caution">
    <text evidence="22">The sequence shown here is derived from an EMBL/GenBank/DDBJ whole genome shotgun (WGS) entry which is preliminary data.</text>
</comment>
<feature type="domain" description="Transketolase-like pyrimidine-binding" evidence="21">
    <location>
        <begin position="353"/>
        <end position="523"/>
    </location>
</feature>
<protein>
    <recommendedName>
        <fullName evidence="7 14">Transketolase</fullName>
        <ecNumber evidence="7 14">2.2.1.1</ecNumber>
    </recommendedName>
</protein>
<dbReference type="Gene3D" id="3.40.50.970">
    <property type="match status" value="2"/>
</dbReference>
<evidence type="ECO:0000256" key="14">
    <source>
        <dbReference type="NCBIfam" id="TIGR00232"/>
    </source>
</evidence>
<evidence type="ECO:0000256" key="9">
    <source>
        <dbReference type="ARBA" id="ARBA00022723"/>
    </source>
</evidence>
<evidence type="ECO:0000256" key="19">
    <source>
        <dbReference type="PIRSR" id="PIRSR605478-5"/>
    </source>
</evidence>
<keyword evidence="9 18" id="KW-0479">Metal-binding</keyword>